<keyword evidence="11" id="KW-0560">Oxidoreductase</keyword>
<evidence type="ECO:0000256" key="19">
    <source>
        <dbReference type="SAM" id="MobiDB-lite"/>
    </source>
</evidence>
<keyword evidence="12" id="KW-0756">Sterol biosynthesis</keyword>
<proteinExistence type="inferred from homology"/>
<dbReference type="FunFam" id="1.20.120.1630:FF:000003">
    <property type="entry name" value="C-24(28) sterol reductase"/>
    <property type="match status" value="1"/>
</dbReference>
<dbReference type="Proteomes" id="UP000051952">
    <property type="component" value="Unassembled WGS sequence"/>
</dbReference>
<comment type="catalytic activity">
    <reaction evidence="18">
        <text>ergosterol + NADP(+) = ergosta-5,7,22,24(28)-tetraen-3beta-ol + NADPH + H(+)</text>
        <dbReference type="Rhea" id="RHEA:18501"/>
        <dbReference type="ChEBI" id="CHEBI:15378"/>
        <dbReference type="ChEBI" id="CHEBI:16933"/>
        <dbReference type="ChEBI" id="CHEBI:18249"/>
        <dbReference type="ChEBI" id="CHEBI:57783"/>
        <dbReference type="ChEBI" id="CHEBI:58349"/>
        <dbReference type="EC" id="1.3.1.71"/>
    </reaction>
    <physiologicalReaction direction="right-to-left" evidence="18">
        <dbReference type="Rhea" id="RHEA:18503"/>
    </physiologicalReaction>
</comment>
<keyword evidence="15" id="KW-1207">Sterol metabolism</keyword>
<dbReference type="OrthoDB" id="5326588at2759"/>
<keyword evidence="6" id="KW-0677">Repeat</keyword>
<dbReference type="PANTHER" id="PTHR21257:SF31">
    <property type="entry name" value="DELTA(24(24(1)))-STEROL REDUCTASE ERG4"/>
    <property type="match status" value="1"/>
</dbReference>
<evidence type="ECO:0000256" key="4">
    <source>
        <dbReference type="ARBA" id="ARBA00022574"/>
    </source>
</evidence>
<dbReference type="GO" id="GO:0005789">
    <property type="term" value="C:endoplasmic reticulum membrane"/>
    <property type="evidence" value="ECO:0007669"/>
    <property type="project" value="UniProtKB-SubCell"/>
</dbReference>
<feature type="transmembrane region" description="Helical" evidence="20">
    <location>
        <begin position="713"/>
        <end position="731"/>
    </location>
</feature>
<dbReference type="SUPFAM" id="SSF50978">
    <property type="entry name" value="WD40 repeat-like"/>
    <property type="match status" value="1"/>
</dbReference>
<dbReference type="GO" id="GO:0000159">
    <property type="term" value="C:protein phosphatase type 2A complex"/>
    <property type="evidence" value="ECO:0007669"/>
    <property type="project" value="InterPro"/>
</dbReference>
<accession>A0A0S4IR94</accession>
<keyword evidence="5 20" id="KW-0812">Transmembrane</keyword>
<keyword evidence="22" id="KW-1185">Reference proteome</keyword>
<keyword evidence="9" id="KW-0752">Steroid biosynthesis</keyword>
<dbReference type="Gene3D" id="1.20.120.1630">
    <property type="match status" value="1"/>
</dbReference>
<evidence type="ECO:0000256" key="16">
    <source>
        <dbReference type="ARBA" id="ARBA00023221"/>
    </source>
</evidence>
<feature type="transmembrane region" description="Helical" evidence="20">
    <location>
        <begin position="673"/>
        <end position="692"/>
    </location>
</feature>
<reference evidence="22" key="1">
    <citation type="submission" date="2015-09" db="EMBL/GenBank/DDBJ databases">
        <authorList>
            <consortium name="Pathogen Informatics"/>
        </authorList>
    </citation>
    <scope>NUCLEOTIDE SEQUENCE [LARGE SCALE GENOMIC DNA]</scope>
    <source>
        <strain evidence="22">Lake Konstanz</strain>
    </source>
</reference>
<dbReference type="InterPro" id="IPR001171">
    <property type="entry name" value="ERG24_DHCR-like"/>
</dbReference>
<keyword evidence="3" id="KW-0444">Lipid biosynthesis</keyword>
<evidence type="ECO:0000256" key="1">
    <source>
        <dbReference type="ARBA" id="ARBA00004477"/>
    </source>
</evidence>
<keyword evidence="4" id="KW-0853">WD repeat</keyword>
<evidence type="ECO:0000256" key="8">
    <source>
        <dbReference type="ARBA" id="ARBA00022857"/>
    </source>
</evidence>
<evidence type="ECO:0000256" key="7">
    <source>
        <dbReference type="ARBA" id="ARBA00022824"/>
    </source>
</evidence>
<feature type="transmembrane region" description="Helical" evidence="20">
    <location>
        <begin position="863"/>
        <end position="881"/>
    </location>
</feature>
<evidence type="ECO:0000256" key="17">
    <source>
        <dbReference type="ARBA" id="ARBA00038892"/>
    </source>
</evidence>
<evidence type="ECO:0000256" key="3">
    <source>
        <dbReference type="ARBA" id="ARBA00022516"/>
    </source>
</evidence>
<dbReference type="Gene3D" id="2.130.10.10">
    <property type="entry name" value="YVTN repeat-like/Quinoprotein amine dehydrogenase"/>
    <property type="match status" value="1"/>
</dbReference>
<evidence type="ECO:0000256" key="14">
    <source>
        <dbReference type="ARBA" id="ARBA00023136"/>
    </source>
</evidence>
<dbReference type="EC" id="1.3.1.71" evidence="17"/>
<feature type="region of interest" description="Disordered" evidence="19">
    <location>
        <begin position="1"/>
        <end position="63"/>
    </location>
</feature>
<evidence type="ECO:0000256" key="11">
    <source>
        <dbReference type="ARBA" id="ARBA00023002"/>
    </source>
</evidence>
<name>A0A0S4IR94_BODSA</name>
<feature type="transmembrane region" description="Helical" evidence="20">
    <location>
        <begin position="984"/>
        <end position="1005"/>
    </location>
</feature>
<feature type="transmembrane region" description="Helical" evidence="20">
    <location>
        <begin position="743"/>
        <end position="765"/>
    </location>
</feature>
<feature type="transmembrane region" description="Helical" evidence="20">
    <location>
        <begin position="893"/>
        <end position="914"/>
    </location>
</feature>
<evidence type="ECO:0000256" key="5">
    <source>
        <dbReference type="ARBA" id="ARBA00022692"/>
    </source>
</evidence>
<dbReference type="InterPro" id="IPR015943">
    <property type="entry name" value="WD40/YVTN_repeat-like_dom_sf"/>
</dbReference>
<keyword evidence="13" id="KW-0443">Lipid metabolism</keyword>
<keyword evidence="7" id="KW-0256">Endoplasmic reticulum</keyword>
<evidence type="ECO:0000256" key="12">
    <source>
        <dbReference type="ARBA" id="ARBA00023011"/>
    </source>
</evidence>
<feature type="transmembrane region" description="Helical" evidence="20">
    <location>
        <begin position="610"/>
        <end position="631"/>
    </location>
</feature>
<dbReference type="PRINTS" id="PR00600">
    <property type="entry name" value="PP2APR55"/>
</dbReference>
<comment type="similarity">
    <text evidence="2">Belongs to the ERG4/ERG24 family.</text>
</comment>
<dbReference type="PANTHER" id="PTHR21257">
    <property type="entry name" value="DELTA(14)-STEROL REDUCTASE"/>
    <property type="match status" value="1"/>
</dbReference>
<keyword evidence="16" id="KW-0753">Steroid metabolism</keyword>
<evidence type="ECO:0000256" key="10">
    <source>
        <dbReference type="ARBA" id="ARBA00022989"/>
    </source>
</evidence>
<sequence length="1043" mass="117983">MHVPTLHMSSLEDRRSAADGQLGSVSPRPVRKQAKSSFDDSLDVGDRTAAGRRSSRSPSQPMLSLLEHSELRTHRRSAAEKPALSSSSAHVQCKGVFHEGLPQWSAGGVDAPPFRSNPTKSITSVTMSELGSHIAVGDRMGRVWVAERQQQELEMNKNSVDDDAEHSFQFWVGKRCYAPVIDPLNSVEVPAAVHRMTFLPQLGNTLHLLTTNEKVPKLYKAMDVRQTPKAPNAVSSIGSKVIGPLTSPQKVNTVAMKQVHHYAMDHEYTIHTVCAADAATFYTADDLCVRQWCVDYPQSSVEVFAMRKPSADGGDVKELLRSAAVFPWEPSLCFMATTAGCVRVVDTRESMRWSDREALSFCVRPREVSDGPFMELTNAFSSCSLSPCGRYLCAKDFMSVPVWDIRRSGDASSLVRRVELHPELRPRFDVLYHSDLLMEKYDVHFLTSDVIVTGSFDNVLCAVHLSRLGDPVDTDSVPQPTDLISGVTKYRLPSGPLPESTSAALLEPRPFFFTIEYQFSIEHRSNDSFAALHLNTHTHSLTTKEHESICISIVVALKMYSGSKNRGRGRSSTPQRAVAAVEAPVAAVAVEAPVYKFTPERDQWDGHYEFGGWMGCIGMIIFSHFIMYYFWACIEFFNGEVVYPGHAQWIAVGGLEGLLAKMWEHSAPTIPTFGGYALFIFLQYILAVILPGPVTHGLPLPSENGRKLPYKCNAIYTWYALLLVLAGLHYTEVFPLWSLRENFGRYMTAAVLWGDIVSVVCYIVGLKRKIRMSGNLIYDFFMGSALNYRLPGDIDLKMFAEIRNSWMLLFFLTCSCAAKMYKDTGSINGNMIFMITAHLLYVNACQKGEECIPTTWDIYYEKFGWMLIYWNFAGVPFLYCFQSLFIQTVTPTAQFSTPVLVAMFAVLFPAYYIWDNVNSQKNRFRMKRQGVSDSIIKRRTFPQLPWGYIENPRTLKSERGELFVDGWYRFGRKIHYTVDMIMSFLWGLSCASLSFIPFFYFIFFVSHLAHRQQRDDERCRAKYGKLWEEYVELVPYKFIPGVY</sequence>
<comment type="subcellular location">
    <subcellularLocation>
        <location evidence="1">Endoplasmic reticulum membrane</location>
        <topology evidence="1">Multi-pass membrane protein</topology>
    </subcellularLocation>
</comment>
<dbReference type="EMBL" id="CYKH01000492">
    <property type="protein sequence ID" value="CUG01162.1"/>
    <property type="molecule type" value="Genomic_DNA"/>
</dbReference>
<dbReference type="InterPro" id="IPR000009">
    <property type="entry name" value="PP2A_PR55"/>
</dbReference>
<evidence type="ECO:0000256" key="15">
    <source>
        <dbReference type="ARBA" id="ARBA00023166"/>
    </source>
</evidence>
<evidence type="ECO:0000256" key="13">
    <source>
        <dbReference type="ARBA" id="ARBA00023098"/>
    </source>
</evidence>
<keyword evidence="10 20" id="KW-1133">Transmembrane helix</keyword>
<evidence type="ECO:0000313" key="21">
    <source>
        <dbReference type="EMBL" id="CUG01162.1"/>
    </source>
</evidence>
<keyword evidence="14 20" id="KW-0472">Membrane</keyword>
<dbReference type="GO" id="GO:0000246">
    <property type="term" value="F:Delta24(24-1) sterol reductase activity"/>
    <property type="evidence" value="ECO:0007669"/>
    <property type="project" value="UniProtKB-EC"/>
</dbReference>
<evidence type="ECO:0000256" key="20">
    <source>
        <dbReference type="SAM" id="Phobius"/>
    </source>
</evidence>
<protein>
    <recommendedName>
        <fullName evidence="17">Delta(24(24(1)))-sterol reductase</fullName>
        <ecNumber evidence="17">1.3.1.71</ecNumber>
    </recommendedName>
</protein>
<gene>
    <name evidence="21" type="ORF">BSAL_69480</name>
</gene>
<dbReference type="AlphaFoldDB" id="A0A0S4IR94"/>
<dbReference type="InterPro" id="IPR036322">
    <property type="entry name" value="WD40_repeat_dom_sf"/>
</dbReference>
<dbReference type="GO" id="GO:0006696">
    <property type="term" value="P:ergosterol biosynthetic process"/>
    <property type="evidence" value="ECO:0007669"/>
    <property type="project" value="TreeGrafter"/>
</dbReference>
<evidence type="ECO:0000313" key="22">
    <source>
        <dbReference type="Proteomes" id="UP000051952"/>
    </source>
</evidence>
<dbReference type="VEuPathDB" id="TriTrypDB:BSAL_69480"/>
<evidence type="ECO:0000256" key="18">
    <source>
        <dbReference type="ARBA" id="ARBA00048918"/>
    </source>
</evidence>
<organism evidence="21 22">
    <name type="scientific">Bodo saltans</name>
    <name type="common">Flagellated protozoan</name>
    <dbReference type="NCBI Taxonomy" id="75058"/>
    <lineage>
        <taxon>Eukaryota</taxon>
        <taxon>Discoba</taxon>
        <taxon>Euglenozoa</taxon>
        <taxon>Kinetoplastea</taxon>
        <taxon>Metakinetoplastina</taxon>
        <taxon>Eubodonida</taxon>
        <taxon>Bodonidae</taxon>
        <taxon>Bodo</taxon>
    </lineage>
</organism>
<keyword evidence="8" id="KW-0521">NADP</keyword>
<evidence type="ECO:0000256" key="6">
    <source>
        <dbReference type="ARBA" id="ARBA00022737"/>
    </source>
</evidence>
<evidence type="ECO:0000256" key="9">
    <source>
        <dbReference type="ARBA" id="ARBA00022955"/>
    </source>
</evidence>
<dbReference type="Pfam" id="PF01222">
    <property type="entry name" value="ERG4_ERG24"/>
    <property type="match status" value="1"/>
</dbReference>
<evidence type="ECO:0000256" key="2">
    <source>
        <dbReference type="ARBA" id="ARBA00005402"/>
    </source>
</evidence>
<dbReference type="GO" id="GO:0019888">
    <property type="term" value="F:protein phosphatase regulator activity"/>
    <property type="evidence" value="ECO:0007669"/>
    <property type="project" value="InterPro"/>
</dbReference>